<proteinExistence type="inferred from homology"/>
<feature type="active site" description="Proton donor/acceptor" evidence="9">
    <location>
        <position position="594"/>
    </location>
</feature>
<feature type="region of interest" description="Disordered" evidence="12">
    <location>
        <begin position="161"/>
        <end position="215"/>
    </location>
</feature>
<comment type="similarity">
    <text evidence="2">Belongs to the tyrosyl-DNA phosphodiesterase family.</text>
</comment>
<keyword evidence="4" id="KW-0227">DNA damage</keyword>
<evidence type="ECO:0000256" key="2">
    <source>
        <dbReference type="ARBA" id="ARBA00010205"/>
    </source>
</evidence>
<evidence type="ECO:0000259" key="13">
    <source>
        <dbReference type="Pfam" id="PF10283"/>
    </source>
</evidence>
<dbReference type="GO" id="GO:0006281">
    <property type="term" value="P:DNA repair"/>
    <property type="evidence" value="ECO:0007669"/>
    <property type="project" value="UniProtKB-KW"/>
</dbReference>
<dbReference type="Pfam" id="PF10283">
    <property type="entry name" value="zf-CCHH"/>
    <property type="match status" value="1"/>
</dbReference>
<dbReference type="CTD" id="33530"/>
<evidence type="ECO:0000256" key="6">
    <source>
        <dbReference type="ARBA" id="ARBA00022839"/>
    </source>
</evidence>
<dbReference type="RefSeq" id="XP_017884001.1">
    <property type="nucleotide sequence ID" value="XM_018028512.2"/>
</dbReference>
<dbReference type="GO" id="GO:0003690">
    <property type="term" value="F:double-stranded DNA binding"/>
    <property type="evidence" value="ECO:0007669"/>
    <property type="project" value="TreeGrafter"/>
</dbReference>
<keyword evidence="14" id="KW-1185">Reference proteome</keyword>
<dbReference type="GO" id="GO:0017005">
    <property type="term" value="F:3'-tyrosyl-DNA phosphodiesterase activity"/>
    <property type="evidence" value="ECO:0007669"/>
    <property type="project" value="TreeGrafter"/>
</dbReference>
<evidence type="ECO:0000313" key="15">
    <source>
        <dbReference type="RefSeq" id="XP_017884001.1"/>
    </source>
</evidence>
<evidence type="ECO:0000256" key="12">
    <source>
        <dbReference type="SAM" id="MobiDB-lite"/>
    </source>
</evidence>
<organism evidence="14 15">
    <name type="scientific">Ceratina calcarata</name>
    <dbReference type="NCBI Taxonomy" id="156304"/>
    <lineage>
        <taxon>Eukaryota</taxon>
        <taxon>Metazoa</taxon>
        <taxon>Ecdysozoa</taxon>
        <taxon>Arthropoda</taxon>
        <taxon>Hexapoda</taxon>
        <taxon>Insecta</taxon>
        <taxon>Pterygota</taxon>
        <taxon>Neoptera</taxon>
        <taxon>Endopterygota</taxon>
        <taxon>Hymenoptera</taxon>
        <taxon>Apocrita</taxon>
        <taxon>Aculeata</taxon>
        <taxon>Apoidea</taxon>
        <taxon>Anthophila</taxon>
        <taxon>Apidae</taxon>
        <taxon>Ceratina</taxon>
        <taxon>Zadontomerus</taxon>
    </lineage>
</organism>
<feature type="domain" description="PBZ-type" evidence="13">
    <location>
        <begin position="11"/>
        <end position="35"/>
    </location>
</feature>
<dbReference type="GO" id="GO:0004527">
    <property type="term" value="F:exonuclease activity"/>
    <property type="evidence" value="ECO:0007669"/>
    <property type="project" value="UniProtKB-KW"/>
</dbReference>
<dbReference type="SUPFAM" id="SSF56024">
    <property type="entry name" value="Phospholipase D/nuclease"/>
    <property type="match status" value="2"/>
</dbReference>
<dbReference type="GeneID" id="108627325"/>
<feature type="compositionally biased region" description="Basic and acidic residues" evidence="12">
    <location>
        <begin position="107"/>
        <end position="118"/>
    </location>
</feature>
<keyword evidence="6" id="KW-0269">Exonuclease</keyword>
<dbReference type="GO" id="GO:0005634">
    <property type="term" value="C:nucleus"/>
    <property type="evidence" value="ECO:0007669"/>
    <property type="project" value="UniProtKB-SubCell"/>
</dbReference>
<sequence length="689" mass="78914">MALGISNVPVKKQCPYMERCYRKNPIHFNEMLHPHLEKIVLNQLEGEIHLPENLEFECSDRSLLIDQLKILQMVLRKERNKGGSSSSARELNSKVSNMNATGNNQNFKDKVEKHKQATIQKREEKLKTMDQEAEALFNCSKSKIAKMKSEVDDVRRLFDESMEEDSCQDRKRESEGSTSHNESERKKSKSSDVKYNAEDKSTWSRNETVNSIQNSTSSKKTSIIEAFELCNSTKSRNDMRDKALKMLRHQGFEVSLVEPGNFAMKHALSAPYHLFFTRIQKSKETYDQDYSITFPEILDISLGEIACSLHINFMVDVGWLCLQYLLAGQRTDMYILYGDRVDEEKLSSNITMIPVSMPTKFGCHHSKIMILKYKNDGIRVVISTANLYADDWENRTQGLWISPHLPPLADSANPGDGESPTGFKKDFVRYLNKYRQPAITEMVSAVRRADFSDINVFFLASVPGRHTGLELDCWGHKKLGSVLSKHVTLPPDAPRWTLVAQSSSIGSLGPNYESWLQKEITSSMSMEYPTSLKSQPHFQFIYPTVINYKQSFDCRAGSCCLPYGLQTHSKQEWIQKYMCQWKATRTGRNRAMPHIKSYTRLSPDLKRIPWFVLTSANLSKAAWGTVGKDSHYIMNYEAGVVFIPKFIIKKSTFPIQEEEEVPVFPIPYDLPLTPYESGDRPFVTEFFSS</sequence>
<evidence type="ECO:0000256" key="8">
    <source>
        <dbReference type="ARBA" id="ARBA00023242"/>
    </source>
</evidence>
<feature type="active site" description="Nucleophile" evidence="9">
    <location>
        <position position="365"/>
    </location>
</feature>
<dbReference type="Pfam" id="PF06087">
    <property type="entry name" value="Tyr-DNA_phospho"/>
    <property type="match status" value="1"/>
</dbReference>
<feature type="binding site" evidence="10">
    <location>
        <position position="367"/>
    </location>
    <ligand>
        <name>substrate</name>
    </ligand>
</feature>
<keyword evidence="7" id="KW-0234">DNA repair</keyword>
<dbReference type="InterPro" id="IPR010347">
    <property type="entry name" value="Tdp1"/>
</dbReference>
<keyword evidence="8" id="KW-0539">Nucleus</keyword>
<dbReference type="KEGG" id="ccal:108627325"/>
<keyword evidence="5" id="KW-0378">Hydrolase</keyword>
<evidence type="ECO:0000256" key="9">
    <source>
        <dbReference type="PIRSR" id="PIRSR610347-1"/>
    </source>
</evidence>
<feature type="compositionally biased region" description="Polar residues" evidence="12">
    <location>
        <begin position="82"/>
        <end position="106"/>
    </location>
</feature>
<evidence type="ECO:0000256" key="5">
    <source>
        <dbReference type="ARBA" id="ARBA00022801"/>
    </source>
</evidence>
<dbReference type="InterPro" id="IPR019406">
    <property type="entry name" value="APLF_PBZ"/>
</dbReference>
<dbReference type="PANTHER" id="PTHR12415:SF0">
    <property type="entry name" value="TYROSYL-DNA PHOSPHODIESTERASE 1"/>
    <property type="match status" value="1"/>
</dbReference>
<protein>
    <submittedName>
        <fullName evidence="15">Probable tyrosyl-DNA phosphodiesterase</fullName>
    </submittedName>
</protein>
<comment type="subcellular location">
    <subcellularLocation>
        <location evidence="1">Nucleus</location>
    </subcellularLocation>
</comment>
<dbReference type="GO" id="GO:0003697">
    <property type="term" value="F:single-stranded DNA binding"/>
    <property type="evidence" value="ECO:0007669"/>
    <property type="project" value="TreeGrafter"/>
</dbReference>
<accession>A0AAJ7J4J6</accession>
<evidence type="ECO:0000256" key="1">
    <source>
        <dbReference type="ARBA" id="ARBA00004123"/>
    </source>
</evidence>
<dbReference type="AlphaFoldDB" id="A0AAJ7J4J6"/>
<dbReference type="PANTHER" id="PTHR12415">
    <property type="entry name" value="TYROSYL-DNA PHOSPHODIESTERASE 1"/>
    <property type="match status" value="1"/>
</dbReference>
<evidence type="ECO:0000256" key="7">
    <source>
        <dbReference type="ARBA" id="ARBA00023204"/>
    </source>
</evidence>
<dbReference type="Gene3D" id="3.30.870.10">
    <property type="entry name" value="Endonuclease Chain A"/>
    <property type="match status" value="2"/>
</dbReference>
<name>A0AAJ7J4J6_9HYME</name>
<evidence type="ECO:0000313" key="14">
    <source>
        <dbReference type="Proteomes" id="UP000694925"/>
    </source>
</evidence>
<evidence type="ECO:0000256" key="11">
    <source>
        <dbReference type="PIRSR" id="PIRSR610347-3"/>
    </source>
</evidence>
<gene>
    <name evidence="15" type="primary">LOC108627325</name>
</gene>
<feature type="region of interest" description="Disordered" evidence="12">
    <location>
        <begin position="79"/>
        <end position="118"/>
    </location>
</feature>
<dbReference type="Proteomes" id="UP000694925">
    <property type="component" value="Unplaced"/>
</dbReference>
<feature type="site" description="Interaction with DNA" evidence="11">
    <location>
        <position position="619"/>
    </location>
</feature>
<evidence type="ECO:0000256" key="10">
    <source>
        <dbReference type="PIRSR" id="PIRSR610347-2"/>
    </source>
</evidence>
<evidence type="ECO:0000256" key="4">
    <source>
        <dbReference type="ARBA" id="ARBA00022763"/>
    </source>
</evidence>
<dbReference type="CDD" id="cd09193">
    <property type="entry name" value="PLDc_mTdp1_1"/>
    <property type="match status" value="1"/>
</dbReference>
<feature type="compositionally biased region" description="Polar residues" evidence="12">
    <location>
        <begin position="203"/>
        <end position="215"/>
    </location>
</feature>
<dbReference type="CDD" id="cd09195">
    <property type="entry name" value="PLDc_mTdp1_2"/>
    <property type="match status" value="1"/>
</dbReference>
<evidence type="ECO:0000256" key="3">
    <source>
        <dbReference type="ARBA" id="ARBA00022722"/>
    </source>
</evidence>
<feature type="binding site" evidence="10">
    <location>
        <position position="596"/>
    </location>
    <ligand>
        <name>substrate</name>
    </ligand>
</feature>
<feature type="compositionally biased region" description="Basic and acidic residues" evidence="12">
    <location>
        <begin position="167"/>
        <end position="202"/>
    </location>
</feature>
<keyword evidence="3" id="KW-0540">Nuclease</keyword>
<reference evidence="15" key="1">
    <citation type="submission" date="2025-08" db="UniProtKB">
        <authorList>
            <consortium name="RefSeq"/>
        </authorList>
    </citation>
    <scope>IDENTIFICATION</scope>
    <source>
        <tissue evidence="15">Whole body</tissue>
    </source>
</reference>